<evidence type="ECO:0000259" key="2">
    <source>
        <dbReference type="Pfam" id="PF13592"/>
    </source>
</evidence>
<feature type="compositionally biased region" description="Basic residues" evidence="1">
    <location>
        <begin position="35"/>
        <end position="44"/>
    </location>
</feature>
<evidence type="ECO:0000313" key="4">
    <source>
        <dbReference type="Proteomes" id="UP001595993"/>
    </source>
</evidence>
<organism evidence="3 4">
    <name type="scientific">Streptomyces maoxianensis</name>
    <dbReference type="NCBI Taxonomy" id="1459942"/>
    <lineage>
        <taxon>Bacteria</taxon>
        <taxon>Bacillati</taxon>
        <taxon>Actinomycetota</taxon>
        <taxon>Actinomycetes</taxon>
        <taxon>Kitasatosporales</taxon>
        <taxon>Streptomycetaceae</taxon>
        <taxon>Streptomyces</taxon>
    </lineage>
</organism>
<dbReference type="Pfam" id="PF13592">
    <property type="entry name" value="HTH_33"/>
    <property type="match status" value="1"/>
</dbReference>
<comment type="caution">
    <text evidence="3">The sequence shown here is derived from an EMBL/GenBank/DDBJ whole genome shotgun (WGS) entry which is preliminary data.</text>
</comment>
<reference evidence="4" key="1">
    <citation type="journal article" date="2019" name="Int. J. Syst. Evol. Microbiol.">
        <title>The Global Catalogue of Microorganisms (GCM) 10K type strain sequencing project: providing services to taxonomists for standard genome sequencing and annotation.</title>
        <authorList>
            <consortium name="The Broad Institute Genomics Platform"/>
            <consortium name="The Broad Institute Genome Sequencing Center for Infectious Disease"/>
            <person name="Wu L."/>
            <person name="Ma J."/>
        </authorList>
    </citation>
    <scope>NUCLEOTIDE SEQUENCE [LARGE SCALE GENOMIC DNA]</scope>
    <source>
        <strain evidence="4">CGMCC 4.7139</strain>
    </source>
</reference>
<dbReference type="EMBL" id="JBHSFE010000030">
    <property type="protein sequence ID" value="MFC4612259.1"/>
    <property type="molecule type" value="Genomic_DNA"/>
</dbReference>
<accession>A0ABV9GGH1</accession>
<evidence type="ECO:0000313" key="3">
    <source>
        <dbReference type="EMBL" id="MFC4612259.1"/>
    </source>
</evidence>
<proteinExistence type="predicted"/>
<dbReference type="InterPro" id="IPR025959">
    <property type="entry name" value="Winged_HTH_dom"/>
</dbReference>
<sequence length="51" mass="5773">MPRQPLQRHAWSCQQPARRAAEQDRAAVAGWVKRPGPRQSHRGGGRGMDRL</sequence>
<dbReference type="RefSeq" id="WP_381202232.1">
    <property type="nucleotide sequence ID" value="NZ_JBHSFE010000030.1"/>
</dbReference>
<dbReference type="Proteomes" id="UP001595993">
    <property type="component" value="Unassembled WGS sequence"/>
</dbReference>
<name>A0ABV9GGH1_9ACTN</name>
<feature type="domain" description="Winged helix-turn helix" evidence="2">
    <location>
        <begin position="6"/>
        <end position="33"/>
    </location>
</feature>
<protein>
    <submittedName>
        <fullName evidence="3">Winged helix-turn-helix domain-containing protein</fullName>
    </submittedName>
</protein>
<gene>
    <name evidence="3" type="ORF">ACFO9E_31585</name>
</gene>
<keyword evidence="4" id="KW-1185">Reference proteome</keyword>
<evidence type="ECO:0000256" key="1">
    <source>
        <dbReference type="SAM" id="MobiDB-lite"/>
    </source>
</evidence>
<feature type="region of interest" description="Disordered" evidence="1">
    <location>
        <begin position="1"/>
        <end position="51"/>
    </location>
</feature>